<dbReference type="EMBL" id="JAWCTQ010000008">
    <property type="protein sequence ID" value="MDT9682260.1"/>
    <property type="molecule type" value="Genomic_DNA"/>
</dbReference>
<name>A0ABU3QHN2_9ACTN</name>
<feature type="domain" description="DUF5753" evidence="1">
    <location>
        <begin position="76"/>
        <end position="236"/>
    </location>
</feature>
<protein>
    <submittedName>
        <fullName evidence="2">Scr1 family TA system antitoxin-like transcriptional regulator</fullName>
    </submittedName>
</protein>
<accession>A0ABU3QHN2</accession>
<dbReference type="Proteomes" id="UP001250181">
    <property type="component" value="Unassembled WGS sequence"/>
</dbReference>
<evidence type="ECO:0000313" key="3">
    <source>
        <dbReference type="Proteomes" id="UP001250181"/>
    </source>
</evidence>
<evidence type="ECO:0000313" key="2">
    <source>
        <dbReference type="EMBL" id="MDT9682260.1"/>
    </source>
</evidence>
<sequence length="246" mass="27144">MHSSPGPAPSLADHLIGLHLAALPTGALLKADDLFEEFGGLLRAPDDEGTVMRTEVEDDDRRHRLRDTGRHRRDRLRACMSGANSVRAFTALVIPVPFQTYAYQQMVAEAEAETTALPPVWWPEPEPAAMTLFLDEYVLVRPVGGHTLMARQLQYLHHLAEQGTARVLVLPGHAPVPAPGGPLYEIERPEGTLYADEDNIAVLYRVGPHAPALRACMDRYEQAALPPDESLRRLDEATTAMAQKHV</sequence>
<evidence type="ECO:0000259" key="1">
    <source>
        <dbReference type="Pfam" id="PF19054"/>
    </source>
</evidence>
<proteinExistence type="predicted"/>
<comment type="caution">
    <text evidence="2">The sequence shown here is derived from an EMBL/GenBank/DDBJ whole genome shotgun (WGS) entry which is preliminary data.</text>
</comment>
<dbReference type="Pfam" id="PF19054">
    <property type="entry name" value="DUF5753"/>
    <property type="match status" value="1"/>
</dbReference>
<reference evidence="2 3" key="1">
    <citation type="submission" date="2023-09" db="EMBL/GenBank/DDBJ databases">
        <title>Streptomyces sp. nov.: A antagonism against Alternaria gaisen Producing Streptochlin, Isolated from Tamarix root soil.</title>
        <authorList>
            <person name="Chen Y."/>
        </authorList>
    </citation>
    <scope>NUCLEOTIDE SEQUENCE [LARGE SCALE GENOMIC DNA]</scope>
    <source>
        <strain evidence="2 3">TRM76323</strain>
    </source>
</reference>
<dbReference type="InterPro" id="IPR043917">
    <property type="entry name" value="DUF5753"/>
</dbReference>
<gene>
    <name evidence="2" type="ORF">RND61_09255</name>
</gene>
<keyword evidence="3" id="KW-1185">Reference proteome</keyword>
<organism evidence="2 3">
    <name type="scientific">Streptomyces tamarix</name>
    <dbReference type="NCBI Taxonomy" id="3078565"/>
    <lineage>
        <taxon>Bacteria</taxon>
        <taxon>Bacillati</taxon>
        <taxon>Actinomycetota</taxon>
        <taxon>Actinomycetes</taxon>
        <taxon>Kitasatosporales</taxon>
        <taxon>Streptomycetaceae</taxon>
        <taxon>Streptomyces</taxon>
    </lineage>
</organism>
<dbReference type="RefSeq" id="WP_315877343.1">
    <property type="nucleotide sequence ID" value="NZ_JAWCTQ010000008.1"/>
</dbReference>